<keyword evidence="3" id="KW-0285">Flavoprotein</keyword>
<evidence type="ECO:0000256" key="7">
    <source>
        <dbReference type="PIRSR" id="PIRSR000350-2"/>
    </source>
</evidence>
<comment type="caution">
    <text evidence="11">The sequence shown here is derived from an EMBL/GenBank/DDBJ whole genome shotgun (WGS) entry which is preliminary data.</text>
</comment>
<dbReference type="PANTHER" id="PTHR22912:SF151">
    <property type="entry name" value="DIHYDROLIPOYL DEHYDROGENASE, MITOCHONDRIAL"/>
    <property type="match status" value="1"/>
</dbReference>
<dbReference type="Gene3D" id="3.50.50.60">
    <property type="entry name" value="FAD/NAD(P)-binding domain"/>
    <property type="match status" value="2"/>
</dbReference>
<dbReference type="GO" id="GO:0006103">
    <property type="term" value="P:2-oxoglutarate metabolic process"/>
    <property type="evidence" value="ECO:0007669"/>
    <property type="project" value="TreeGrafter"/>
</dbReference>
<feature type="binding site" evidence="8">
    <location>
        <position position="328"/>
    </location>
    <ligand>
        <name>NAD(+)</name>
        <dbReference type="ChEBI" id="CHEBI:57540"/>
    </ligand>
</feature>
<evidence type="ECO:0000313" key="12">
    <source>
        <dbReference type="EMBL" id="CAF3778951.1"/>
    </source>
</evidence>
<dbReference type="PANTHER" id="PTHR22912">
    <property type="entry name" value="DISULFIDE OXIDOREDUCTASE"/>
    <property type="match status" value="1"/>
</dbReference>
<dbReference type="InterPro" id="IPR004099">
    <property type="entry name" value="Pyr_nucl-diS_OxRdtase_dimer"/>
</dbReference>
<evidence type="ECO:0000256" key="1">
    <source>
        <dbReference type="ARBA" id="ARBA00007532"/>
    </source>
</evidence>
<evidence type="ECO:0000256" key="3">
    <source>
        <dbReference type="ARBA" id="ARBA00022630"/>
    </source>
</evidence>
<name>A0A814WF18_9BILA</name>
<dbReference type="GO" id="GO:0004148">
    <property type="term" value="F:dihydrolipoyl dehydrogenase (NADH) activity"/>
    <property type="evidence" value="ECO:0007669"/>
    <property type="project" value="UniProtKB-EC"/>
</dbReference>
<sequence length="533" mass="60437">MSTTDLIDTVELSENVSIDNEQDQSMDHNEEEQTQQEQYQFDVIVIGSGPGGYTSAIRCAQLGKSVAIIERDLLGGHAVNWGCIPLNAMIASARFIRLIHESVRYGINISSHRIDYLRIARHRDEVVKKARSQIKKFLEKYHIQVYTGVANIIDKNHIIIKPIQKYTYINVYDADGRNPYETDDYIPIRADIEISGKNIIIASGIEYNFPNFVETNDTKTIDPTQLLWHKNIPDSLIIIGGGVLGCEFASLYRHLRSNIILIEKNSRLLKFMDEQVSFAVETRLKDIGVEIILNAYVERVSKGEVIIQLQQTNTKRTLLSSLVVICTGRKSTFDYENLQNLGINIDQEHSTIIINESTCQTSIPTIYACGGVVSSCWSWIPCVIHQGYLAANRISEYEDNSKSYIPINLVTPFVINVIPAVASVGEVPKLTDDVLIYTFKFQSNQRAIIDNQTWGFIKMWTTREEPKKFLAVQLVHEAAAEIIEYYSMIISLNIPLREICLLPFAHPTYTESVKEACEYVLGQSMNYEGTYLN</sequence>
<evidence type="ECO:0000259" key="10">
    <source>
        <dbReference type="Pfam" id="PF07992"/>
    </source>
</evidence>
<keyword evidence="4" id="KW-0274">FAD</keyword>
<evidence type="ECO:0000313" key="13">
    <source>
        <dbReference type="Proteomes" id="UP000663882"/>
    </source>
</evidence>
<feature type="binding site" evidence="8">
    <location>
        <begin position="240"/>
        <end position="247"/>
    </location>
    <ligand>
        <name>NAD(+)</name>
        <dbReference type="ChEBI" id="CHEBI:57540"/>
    </ligand>
</feature>
<dbReference type="EMBL" id="CAJNOO010001811">
    <property type="protein sequence ID" value="CAF1201500.1"/>
    <property type="molecule type" value="Genomic_DNA"/>
</dbReference>
<dbReference type="PRINTS" id="PR00411">
    <property type="entry name" value="PNDRDTASEI"/>
</dbReference>
<keyword evidence="5 8" id="KW-0520">NAD</keyword>
<proteinExistence type="inferred from homology"/>
<feature type="binding site" evidence="8">
    <location>
        <position position="263"/>
    </location>
    <ligand>
        <name>NAD(+)</name>
        <dbReference type="ChEBI" id="CHEBI:57540"/>
    </ligand>
</feature>
<evidence type="ECO:0000256" key="6">
    <source>
        <dbReference type="ARBA" id="ARBA00049187"/>
    </source>
</evidence>
<keyword evidence="8" id="KW-0547">Nucleotide-binding</keyword>
<dbReference type="AlphaFoldDB" id="A0A814WF18"/>
<evidence type="ECO:0000256" key="8">
    <source>
        <dbReference type="PIRSR" id="PIRSR000350-3"/>
    </source>
</evidence>
<dbReference type="Proteomes" id="UP000663882">
    <property type="component" value="Unassembled WGS sequence"/>
</dbReference>
<evidence type="ECO:0000256" key="2">
    <source>
        <dbReference type="ARBA" id="ARBA00012608"/>
    </source>
</evidence>
<comment type="catalytic activity">
    <reaction evidence="6">
        <text>N(6)-[(R)-dihydrolipoyl]-L-lysyl-[protein] + NAD(+) = N(6)-[(R)-lipoyl]-L-lysyl-[protein] + NADH + H(+)</text>
        <dbReference type="Rhea" id="RHEA:15045"/>
        <dbReference type="Rhea" id="RHEA-COMP:10474"/>
        <dbReference type="Rhea" id="RHEA-COMP:10475"/>
        <dbReference type="ChEBI" id="CHEBI:15378"/>
        <dbReference type="ChEBI" id="CHEBI:57540"/>
        <dbReference type="ChEBI" id="CHEBI:57945"/>
        <dbReference type="ChEBI" id="CHEBI:83099"/>
        <dbReference type="ChEBI" id="CHEBI:83100"/>
        <dbReference type="EC" id="1.8.1.4"/>
    </reaction>
</comment>
<gene>
    <name evidence="12" type="ORF">OTI717_LOCUS17080</name>
    <name evidence="11" type="ORF">RFH988_LOCUS24625</name>
</gene>
<evidence type="ECO:0000259" key="9">
    <source>
        <dbReference type="Pfam" id="PF02852"/>
    </source>
</evidence>
<dbReference type="InterPro" id="IPR050151">
    <property type="entry name" value="Class-I_Pyr_Nuc-Dis_Oxidored"/>
</dbReference>
<evidence type="ECO:0000256" key="4">
    <source>
        <dbReference type="ARBA" id="ARBA00022827"/>
    </source>
</evidence>
<dbReference type="PRINTS" id="PR00368">
    <property type="entry name" value="FADPNR"/>
</dbReference>
<dbReference type="SUPFAM" id="SSF55424">
    <property type="entry name" value="FAD/NAD-linked reductases, dimerisation (C-terminal) domain"/>
    <property type="match status" value="1"/>
</dbReference>
<dbReference type="PIRSF" id="PIRSF000350">
    <property type="entry name" value="Mercury_reductase_MerA"/>
    <property type="match status" value="1"/>
</dbReference>
<dbReference type="GO" id="GO:0050660">
    <property type="term" value="F:flavin adenine dinucleotide binding"/>
    <property type="evidence" value="ECO:0007669"/>
    <property type="project" value="TreeGrafter"/>
</dbReference>
<dbReference type="OrthoDB" id="361797at2759"/>
<feature type="domain" description="FAD/NAD(P)-binding" evidence="10">
    <location>
        <begin position="41"/>
        <end position="373"/>
    </location>
</feature>
<organism evidence="11 13">
    <name type="scientific">Rotaria sordida</name>
    <dbReference type="NCBI Taxonomy" id="392033"/>
    <lineage>
        <taxon>Eukaryota</taxon>
        <taxon>Metazoa</taxon>
        <taxon>Spiralia</taxon>
        <taxon>Gnathifera</taxon>
        <taxon>Rotifera</taxon>
        <taxon>Eurotatoria</taxon>
        <taxon>Bdelloidea</taxon>
        <taxon>Philodinida</taxon>
        <taxon>Philodinidae</taxon>
        <taxon>Rotaria</taxon>
    </lineage>
</organism>
<dbReference type="EMBL" id="CAJOAX010002217">
    <property type="protein sequence ID" value="CAF3778951.1"/>
    <property type="molecule type" value="Genomic_DNA"/>
</dbReference>
<comment type="similarity">
    <text evidence="1">Belongs to the class-I pyridine nucleotide-disulfide oxidoreductase family.</text>
</comment>
<dbReference type="Proteomes" id="UP000663823">
    <property type="component" value="Unassembled WGS sequence"/>
</dbReference>
<dbReference type="InterPro" id="IPR016156">
    <property type="entry name" value="FAD/NAD-linked_Rdtase_dimer_sf"/>
</dbReference>
<dbReference type="SUPFAM" id="SSF51905">
    <property type="entry name" value="FAD/NAD(P)-binding domain"/>
    <property type="match status" value="1"/>
</dbReference>
<reference evidence="11" key="1">
    <citation type="submission" date="2021-02" db="EMBL/GenBank/DDBJ databases">
        <authorList>
            <person name="Nowell W R."/>
        </authorList>
    </citation>
    <scope>NUCLEOTIDE SEQUENCE</scope>
</reference>
<dbReference type="Pfam" id="PF07992">
    <property type="entry name" value="Pyr_redox_2"/>
    <property type="match status" value="1"/>
</dbReference>
<dbReference type="Gene3D" id="3.30.390.30">
    <property type="match status" value="1"/>
</dbReference>
<dbReference type="EC" id="1.8.1.4" evidence="2"/>
<dbReference type="InterPro" id="IPR023753">
    <property type="entry name" value="FAD/NAD-binding_dom"/>
</dbReference>
<dbReference type="InterPro" id="IPR036188">
    <property type="entry name" value="FAD/NAD-bd_sf"/>
</dbReference>
<accession>A0A814WF18</accession>
<dbReference type="InterPro" id="IPR001100">
    <property type="entry name" value="Pyr_nuc-diS_OxRdtase"/>
</dbReference>
<evidence type="ECO:0000256" key="5">
    <source>
        <dbReference type="ARBA" id="ARBA00023027"/>
    </source>
</evidence>
<protein>
    <recommendedName>
        <fullName evidence="2">dihydrolipoyl dehydrogenase</fullName>
        <ecNumber evidence="2">1.8.1.4</ecNumber>
    </recommendedName>
</protein>
<evidence type="ECO:0000313" key="11">
    <source>
        <dbReference type="EMBL" id="CAF1201500.1"/>
    </source>
</evidence>
<dbReference type="Pfam" id="PF02852">
    <property type="entry name" value="Pyr_redox_dim"/>
    <property type="match status" value="1"/>
</dbReference>
<feature type="active site" description="Proton acceptor" evidence="7">
    <location>
        <position position="506"/>
    </location>
</feature>
<feature type="domain" description="Pyridine nucleotide-disulphide oxidoreductase dimerisation" evidence="9">
    <location>
        <begin position="413"/>
        <end position="516"/>
    </location>
</feature>